<comment type="caution">
    <text evidence="3">The sequence shown here is derived from an EMBL/GenBank/DDBJ whole genome shotgun (WGS) entry which is preliminary data.</text>
</comment>
<keyword evidence="2" id="KW-0812">Transmembrane</keyword>
<feature type="compositionally biased region" description="Basic and acidic residues" evidence="1">
    <location>
        <begin position="173"/>
        <end position="185"/>
    </location>
</feature>
<organism evidence="3 4">
    <name type="scientific">Paractinoplanes hotanensis</name>
    <dbReference type="NCBI Taxonomy" id="2906497"/>
    <lineage>
        <taxon>Bacteria</taxon>
        <taxon>Bacillati</taxon>
        <taxon>Actinomycetota</taxon>
        <taxon>Actinomycetes</taxon>
        <taxon>Micromonosporales</taxon>
        <taxon>Micromonosporaceae</taxon>
        <taxon>Paractinoplanes</taxon>
    </lineage>
</organism>
<evidence type="ECO:0000313" key="4">
    <source>
        <dbReference type="Proteomes" id="UP001523216"/>
    </source>
</evidence>
<feature type="transmembrane region" description="Helical" evidence="2">
    <location>
        <begin position="93"/>
        <end position="112"/>
    </location>
</feature>
<feature type="transmembrane region" description="Helical" evidence="2">
    <location>
        <begin position="27"/>
        <end position="50"/>
    </location>
</feature>
<keyword evidence="2" id="KW-1133">Transmembrane helix</keyword>
<feature type="transmembrane region" description="Helical" evidence="2">
    <location>
        <begin position="62"/>
        <end position="87"/>
    </location>
</feature>
<feature type="region of interest" description="Disordered" evidence="1">
    <location>
        <begin position="132"/>
        <end position="185"/>
    </location>
</feature>
<dbReference type="RefSeq" id="WP_251798285.1">
    <property type="nucleotide sequence ID" value="NZ_JAMQOL010000015.1"/>
</dbReference>
<evidence type="ECO:0000256" key="2">
    <source>
        <dbReference type="SAM" id="Phobius"/>
    </source>
</evidence>
<proteinExistence type="predicted"/>
<keyword evidence="2" id="KW-0472">Membrane</keyword>
<evidence type="ECO:0000256" key="1">
    <source>
        <dbReference type="SAM" id="MobiDB-lite"/>
    </source>
</evidence>
<dbReference type="EMBL" id="JAMQOL010000015">
    <property type="protein sequence ID" value="MCM4078452.1"/>
    <property type="molecule type" value="Genomic_DNA"/>
</dbReference>
<evidence type="ECO:0000313" key="3">
    <source>
        <dbReference type="EMBL" id="MCM4078452.1"/>
    </source>
</evidence>
<keyword evidence="4" id="KW-1185">Reference proteome</keyword>
<gene>
    <name evidence="3" type="ORF">LXN57_12835</name>
</gene>
<sequence length="185" mass="20121">MAVLVLTAALVVHSLLRAALKADFVVVPAWFPVTVLSFAVPLALFVSVLVWTNLTKRIVESYGGLVTVVRNWAMTSGWLILVLSYVLPAKTPTAFHLGRAAGGLLLIAGLLISRVKLQRWLAEPTVRADPAPAVRADSGVSAPGLGQRPLLPPVETQPRDWDAAAWDPEIQADIERRRRRTDPSH</sequence>
<name>A0ABT0XZ43_9ACTN</name>
<protein>
    <submittedName>
        <fullName evidence="3">Uncharacterized protein</fullName>
    </submittedName>
</protein>
<reference evidence="3 4" key="1">
    <citation type="submission" date="2022-06" db="EMBL/GenBank/DDBJ databases">
        <title>Actinoplanes abujensis sp. nov., isolated from Nigerian arid soil.</title>
        <authorList>
            <person name="Ding P."/>
        </authorList>
    </citation>
    <scope>NUCLEOTIDE SEQUENCE [LARGE SCALE GENOMIC DNA]</scope>
    <source>
        <strain evidence="4">TRM88002</strain>
    </source>
</reference>
<accession>A0ABT0XZ43</accession>
<dbReference type="Proteomes" id="UP001523216">
    <property type="component" value="Unassembled WGS sequence"/>
</dbReference>